<dbReference type="AlphaFoldDB" id="A0A5N5X0L4"/>
<dbReference type="Gene3D" id="1.25.40.20">
    <property type="entry name" value="Ankyrin repeat-containing domain"/>
    <property type="match status" value="3"/>
</dbReference>
<dbReference type="InterPro" id="IPR036770">
    <property type="entry name" value="Ankyrin_rpt-contain_sf"/>
</dbReference>
<dbReference type="Proteomes" id="UP000326565">
    <property type="component" value="Unassembled WGS sequence"/>
</dbReference>
<organism evidence="4 5">
    <name type="scientific">Aspergillus leporis</name>
    <dbReference type="NCBI Taxonomy" id="41062"/>
    <lineage>
        <taxon>Eukaryota</taxon>
        <taxon>Fungi</taxon>
        <taxon>Dikarya</taxon>
        <taxon>Ascomycota</taxon>
        <taxon>Pezizomycotina</taxon>
        <taxon>Eurotiomycetes</taxon>
        <taxon>Eurotiomycetidae</taxon>
        <taxon>Eurotiales</taxon>
        <taxon>Aspergillaceae</taxon>
        <taxon>Aspergillus</taxon>
        <taxon>Aspergillus subgen. Circumdati</taxon>
    </lineage>
</organism>
<feature type="repeat" description="ANK" evidence="3">
    <location>
        <begin position="236"/>
        <end position="257"/>
    </location>
</feature>
<dbReference type="PROSITE" id="PS50297">
    <property type="entry name" value="ANK_REP_REGION"/>
    <property type="match status" value="1"/>
</dbReference>
<gene>
    <name evidence="4" type="ORF">BDV29DRAFT_191098</name>
</gene>
<accession>A0A5N5X0L4</accession>
<dbReference type="PROSITE" id="PS50088">
    <property type="entry name" value="ANK_REPEAT"/>
    <property type="match status" value="1"/>
</dbReference>
<dbReference type="OrthoDB" id="20872at2759"/>
<dbReference type="SMART" id="SM00248">
    <property type="entry name" value="ANK"/>
    <property type="match status" value="6"/>
</dbReference>
<dbReference type="EMBL" id="ML732212">
    <property type="protein sequence ID" value="KAB8074318.1"/>
    <property type="molecule type" value="Genomic_DNA"/>
</dbReference>
<evidence type="ECO:0000313" key="5">
    <source>
        <dbReference type="Proteomes" id="UP000326565"/>
    </source>
</evidence>
<keyword evidence="2 3" id="KW-0040">ANK repeat</keyword>
<evidence type="ECO:0000256" key="1">
    <source>
        <dbReference type="ARBA" id="ARBA00022737"/>
    </source>
</evidence>
<proteinExistence type="predicted"/>
<dbReference type="InterPro" id="IPR002110">
    <property type="entry name" value="Ankyrin_rpt"/>
</dbReference>
<dbReference type="SUPFAM" id="SSF48403">
    <property type="entry name" value="Ankyrin repeat"/>
    <property type="match status" value="1"/>
</dbReference>
<name>A0A5N5X0L4_9EURO</name>
<sequence length="361" mass="40123">MGILSLATELLDRILGPLLTPGTKWFWSHFWGTPLIVAVRERNEKVVQLLVQHPGLLVNESDMNNKTALWWSVSLGYIEITRLLARHKDATVACTAAKDDKCVLWRAVYHGRAHTRPDDCRHSGETLLWWAVQCTDVDPNVQGSNGAAPFWLAVINGRVDIPNLLSHGGSTPLLAAVNGNHEAIVSLLLECEAVDPDLKGERNQSPLSRAAQFGRTRILELLLTQNGINVNSVAVNGLTPLGFACLKGHEAVVRLLLGQKDTVLDTKDKWDYTPLRHAASSGYADINEEDGELDLCLTDATHYNHVAVVEVLLEHNVNIHVKDKMNQTLLDMARKHGEKEIEKPLRHRIQFNPLENIDKGC</sequence>
<dbReference type="PANTHER" id="PTHR24171">
    <property type="entry name" value="ANKYRIN REPEAT DOMAIN-CONTAINING PROTEIN 39-RELATED"/>
    <property type="match status" value="1"/>
</dbReference>
<evidence type="ECO:0000256" key="2">
    <source>
        <dbReference type="ARBA" id="ARBA00023043"/>
    </source>
</evidence>
<keyword evidence="5" id="KW-1185">Reference proteome</keyword>
<reference evidence="4 5" key="1">
    <citation type="submission" date="2019-04" db="EMBL/GenBank/DDBJ databases">
        <title>Friends and foes A comparative genomics study of 23 Aspergillus species from section Flavi.</title>
        <authorList>
            <consortium name="DOE Joint Genome Institute"/>
            <person name="Kjaerbolling I."/>
            <person name="Vesth T."/>
            <person name="Frisvad J.C."/>
            <person name="Nybo J.L."/>
            <person name="Theobald S."/>
            <person name="Kildgaard S."/>
            <person name="Isbrandt T."/>
            <person name="Kuo A."/>
            <person name="Sato A."/>
            <person name="Lyhne E.K."/>
            <person name="Kogle M.E."/>
            <person name="Wiebenga A."/>
            <person name="Kun R.S."/>
            <person name="Lubbers R.J."/>
            <person name="Makela M.R."/>
            <person name="Barry K."/>
            <person name="Chovatia M."/>
            <person name="Clum A."/>
            <person name="Daum C."/>
            <person name="Haridas S."/>
            <person name="He G."/>
            <person name="LaButti K."/>
            <person name="Lipzen A."/>
            <person name="Mondo S."/>
            <person name="Riley R."/>
            <person name="Salamov A."/>
            <person name="Simmons B.A."/>
            <person name="Magnuson J.K."/>
            <person name="Henrissat B."/>
            <person name="Mortensen U.H."/>
            <person name="Larsen T.O."/>
            <person name="Devries R.P."/>
            <person name="Grigoriev I.V."/>
            <person name="Machida M."/>
            <person name="Baker S.E."/>
            <person name="Andersen M.R."/>
        </authorList>
    </citation>
    <scope>NUCLEOTIDE SEQUENCE [LARGE SCALE GENOMIC DNA]</scope>
    <source>
        <strain evidence="4 5">CBS 151.66</strain>
    </source>
</reference>
<evidence type="ECO:0000313" key="4">
    <source>
        <dbReference type="EMBL" id="KAB8074318.1"/>
    </source>
</evidence>
<dbReference type="Pfam" id="PF00023">
    <property type="entry name" value="Ank"/>
    <property type="match status" value="2"/>
</dbReference>
<dbReference type="Pfam" id="PF12796">
    <property type="entry name" value="Ank_2"/>
    <property type="match status" value="2"/>
</dbReference>
<protein>
    <submittedName>
        <fullName evidence="4">Ankyrin repeat-containing domain protein</fullName>
    </submittedName>
</protein>
<evidence type="ECO:0000256" key="3">
    <source>
        <dbReference type="PROSITE-ProRule" id="PRU00023"/>
    </source>
</evidence>
<keyword evidence="1" id="KW-0677">Repeat</keyword>